<organism evidence="2 3">
    <name type="scientific">Phytophthora rubi</name>
    <dbReference type="NCBI Taxonomy" id="129364"/>
    <lineage>
        <taxon>Eukaryota</taxon>
        <taxon>Sar</taxon>
        <taxon>Stramenopiles</taxon>
        <taxon>Oomycota</taxon>
        <taxon>Peronosporomycetes</taxon>
        <taxon>Peronosporales</taxon>
        <taxon>Peronosporaceae</taxon>
        <taxon>Phytophthora</taxon>
    </lineage>
</organism>
<dbReference type="EMBL" id="QXFT01007689">
    <property type="protein sequence ID" value="KAE9265825.1"/>
    <property type="molecule type" value="Genomic_DNA"/>
</dbReference>
<reference evidence="2 3" key="1">
    <citation type="submission" date="2018-08" db="EMBL/GenBank/DDBJ databases">
        <title>Genomic investigation of the strawberry pathogen Phytophthora fragariae indicates pathogenicity is determined by transcriptional variation in three key races.</title>
        <authorList>
            <person name="Adams T.M."/>
            <person name="Armitage A.D."/>
            <person name="Sobczyk M.K."/>
            <person name="Bates H.J."/>
            <person name="Dunwell J.M."/>
            <person name="Nellist C.F."/>
            <person name="Harrison R.J."/>
        </authorList>
    </citation>
    <scope>NUCLEOTIDE SEQUENCE [LARGE SCALE GENOMIC DNA]</scope>
    <source>
        <strain evidence="2 3">SCRP333</strain>
    </source>
</reference>
<comment type="caution">
    <text evidence="2">The sequence shown here is derived from an EMBL/GenBank/DDBJ whole genome shotgun (WGS) entry which is preliminary data.</text>
</comment>
<protein>
    <submittedName>
        <fullName evidence="2">Uncharacterized protein</fullName>
    </submittedName>
</protein>
<keyword evidence="3" id="KW-1185">Reference proteome</keyword>
<dbReference type="Proteomes" id="UP000434957">
    <property type="component" value="Unassembled WGS sequence"/>
</dbReference>
<feature type="compositionally biased region" description="Low complexity" evidence="1">
    <location>
        <begin position="39"/>
        <end position="49"/>
    </location>
</feature>
<sequence>MDSHSSHGLTIGEISNSRSFPIFSSMDDLPAQLDNMDGSNASSSSIFSSMPTLAGGHGQRGE</sequence>
<accession>A0A6A4B0F6</accession>
<evidence type="ECO:0000313" key="3">
    <source>
        <dbReference type="Proteomes" id="UP000434957"/>
    </source>
</evidence>
<name>A0A6A4B0F6_9STRA</name>
<evidence type="ECO:0000256" key="1">
    <source>
        <dbReference type="SAM" id="MobiDB-lite"/>
    </source>
</evidence>
<evidence type="ECO:0000313" key="2">
    <source>
        <dbReference type="EMBL" id="KAE9265825.1"/>
    </source>
</evidence>
<dbReference type="AlphaFoldDB" id="A0A6A4B0F6"/>
<gene>
    <name evidence="2" type="ORF">PR003_g32336</name>
</gene>
<feature type="region of interest" description="Disordered" evidence="1">
    <location>
        <begin position="21"/>
        <end position="62"/>
    </location>
</feature>
<proteinExistence type="predicted"/>